<proteinExistence type="predicted"/>
<dbReference type="InterPro" id="IPR020846">
    <property type="entry name" value="MFS_dom"/>
</dbReference>
<dbReference type="InterPro" id="IPR005829">
    <property type="entry name" value="Sugar_transporter_CS"/>
</dbReference>
<evidence type="ECO:0000313" key="8">
    <source>
        <dbReference type="Proteomes" id="UP000190965"/>
    </source>
</evidence>
<sequence>MDKILGTSETVVRNEYSAETDPREILRTAPMSRNQIYGIIITGLLSALDGYDLLATAFVAPALAAQFGVGPGGLGILLSSGLAGTLFGAFLLAPLADSVGRKPIVLISLLILILGMAASAVCDSLTQLAIVRLFTGIGIGAMMVIVNPISAELSNARNRAFVIAIKAIGFPIGGAIAGGLAALLVAPLGWQSIFIIGAVSGIALVPLVIWKLPESISYLYERRPAGALHKINVVLRQFGHKPLKELPAAPSNSSVPYLAIFDARHFVGTLSASLFCLLSWIAIFFFLSWQTKMLVDAGLSMAQAAAISGTSSLSGAAGVLFFAFAARRFNERLLSVASVFGLGIAIIAFGLMPASVWALGATAIVVGGFITGATVALYVVTTGVFEARMLATGSGFVIGIGRIGSAIAPWLAGVLFTLELERASVTAIMGAFAIAAGLIMWFMPRLKSEASAVKL</sequence>
<dbReference type="GO" id="GO:0005886">
    <property type="term" value="C:plasma membrane"/>
    <property type="evidence" value="ECO:0007669"/>
    <property type="project" value="TreeGrafter"/>
</dbReference>
<dbReference type="SUPFAM" id="SSF103473">
    <property type="entry name" value="MFS general substrate transporter"/>
    <property type="match status" value="1"/>
</dbReference>
<feature type="transmembrane region" description="Helical" evidence="5">
    <location>
        <begin position="266"/>
        <end position="289"/>
    </location>
</feature>
<evidence type="ECO:0000256" key="1">
    <source>
        <dbReference type="ARBA" id="ARBA00004141"/>
    </source>
</evidence>
<evidence type="ECO:0000313" key="7">
    <source>
        <dbReference type="EMBL" id="OPB00911.1"/>
    </source>
</evidence>
<evidence type="ECO:0000256" key="4">
    <source>
        <dbReference type="ARBA" id="ARBA00023136"/>
    </source>
</evidence>
<feature type="transmembrane region" description="Helical" evidence="5">
    <location>
        <begin position="301"/>
        <end position="326"/>
    </location>
</feature>
<feature type="transmembrane region" description="Helical" evidence="5">
    <location>
        <begin position="357"/>
        <end position="380"/>
    </location>
</feature>
<dbReference type="Gene3D" id="1.20.1250.20">
    <property type="entry name" value="MFS general substrate transporter like domains"/>
    <property type="match status" value="1"/>
</dbReference>
<dbReference type="RefSeq" id="WP_176159688.1">
    <property type="nucleotide sequence ID" value="NZ_MSDF01000001.1"/>
</dbReference>
<evidence type="ECO:0000256" key="3">
    <source>
        <dbReference type="ARBA" id="ARBA00022989"/>
    </source>
</evidence>
<dbReference type="GO" id="GO:0046943">
    <property type="term" value="F:carboxylic acid transmembrane transporter activity"/>
    <property type="evidence" value="ECO:0007669"/>
    <property type="project" value="TreeGrafter"/>
</dbReference>
<feature type="transmembrane region" description="Helical" evidence="5">
    <location>
        <begin position="423"/>
        <end position="443"/>
    </location>
</feature>
<comment type="subcellular location">
    <subcellularLocation>
        <location evidence="1">Membrane</location>
        <topology evidence="1">Multi-pass membrane protein</topology>
    </subcellularLocation>
</comment>
<feature type="transmembrane region" description="Helical" evidence="5">
    <location>
        <begin position="161"/>
        <end position="186"/>
    </location>
</feature>
<dbReference type="PANTHER" id="PTHR23508:SF10">
    <property type="entry name" value="CARBOXYLIC ACID TRANSPORTER PROTEIN HOMOLOG"/>
    <property type="match status" value="1"/>
</dbReference>
<dbReference type="InterPro" id="IPR011701">
    <property type="entry name" value="MFS"/>
</dbReference>
<comment type="caution">
    <text evidence="7">The sequence shown here is derived from an EMBL/GenBank/DDBJ whole genome shotgun (WGS) entry which is preliminary data.</text>
</comment>
<feature type="transmembrane region" description="Helical" evidence="5">
    <location>
        <begin position="333"/>
        <end position="351"/>
    </location>
</feature>
<feature type="transmembrane region" description="Helical" evidence="5">
    <location>
        <begin position="36"/>
        <end position="60"/>
    </location>
</feature>
<dbReference type="PANTHER" id="PTHR23508">
    <property type="entry name" value="CARBOXYLIC ACID TRANSPORTER PROTEIN HOMOLOG"/>
    <property type="match status" value="1"/>
</dbReference>
<accession>A0A1T2Z8E8</accession>
<dbReference type="AlphaFoldDB" id="A0A1T2Z8E8"/>
<keyword evidence="2 5" id="KW-0812">Transmembrane</keyword>
<dbReference type="Proteomes" id="UP000190965">
    <property type="component" value="Unassembled WGS sequence"/>
</dbReference>
<dbReference type="InterPro" id="IPR036259">
    <property type="entry name" value="MFS_trans_sf"/>
</dbReference>
<gene>
    <name evidence="7" type="ORF">BFW87_00415</name>
</gene>
<dbReference type="PROSITE" id="PS00217">
    <property type="entry name" value="SUGAR_TRANSPORT_2"/>
    <property type="match status" value="1"/>
</dbReference>
<evidence type="ECO:0000259" key="6">
    <source>
        <dbReference type="PROSITE" id="PS50850"/>
    </source>
</evidence>
<feature type="transmembrane region" description="Helical" evidence="5">
    <location>
        <begin position="104"/>
        <end position="121"/>
    </location>
</feature>
<dbReference type="PROSITE" id="PS50850">
    <property type="entry name" value="MFS"/>
    <property type="match status" value="1"/>
</dbReference>
<dbReference type="EMBL" id="MSDF01000001">
    <property type="protein sequence ID" value="OPB00911.1"/>
    <property type="molecule type" value="Genomic_DNA"/>
</dbReference>
<reference evidence="7 8" key="1">
    <citation type="submission" date="2016-12" db="EMBL/GenBank/DDBJ databases">
        <title>Draft genome sequences of seven strains of Pseudomonas fluorescens that produce 4-formylaminooxyvinylglycine.</title>
        <authorList>
            <person name="Okrent R.A."/>
            <person name="Manning V.A."/>
            <person name="Trippe K.M."/>
        </authorList>
    </citation>
    <scope>NUCLEOTIDE SEQUENCE [LARGE SCALE GENOMIC DNA]</scope>
    <source>
        <strain evidence="7 8">P5A</strain>
    </source>
</reference>
<evidence type="ECO:0000256" key="5">
    <source>
        <dbReference type="SAM" id="Phobius"/>
    </source>
</evidence>
<feature type="domain" description="Major facilitator superfamily (MFS) profile" evidence="6">
    <location>
        <begin position="38"/>
        <end position="448"/>
    </location>
</feature>
<organism evidence="7 8">
    <name type="scientific">Pseudomonas fluorescens</name>
    <dbReference type="NCBI Taxonomy" id="294"/>
    <lineage>
        <taxon>Bacteria</taxon>
        <taxon>Pseudomonadati</taxon>
        <taxon>Pseudomonadota</taxon>
        <taxon>Gammaproteobacteria</taxon>
        <taxon>Pseudomonadales</taxon>
        <taxon>Pseudomonadaceae</taxon>
        <taxon>Pseudomonas</taxon>
    </lineage>
</organism>
<evidence type="ECO:0000256" key="2">
    <source>
        <dbReference type="ARBA" id="ARBA00022692"/>
    </source>
</evidence>
<dbReference type="Pfam" id="PF07690">
    <property type="entry name" value="MFS_1"/>
    <property type="match status" value="1"/>
</dbReference>
<name>A0A1T2Z8E8_PSEFL</name>
<feature type="transmembrane region" description="Helical" evidence="5">
    <location>
        <begin position="127"/>
        <end position="149"/>
    </location>
</feature>
<protein>
    <recommendedName>
        <fullName evidence="6">Major facilitator superfamily (MFS) profile domain-containing protein</fullName>
    </recommendedName>
</protein>
<keyword evidence="4 5" id="KW-0472">Membrane</keyword>
<dbReference type="PROSITE" id="PS00216">
    <property type="entry name" value="SUGAR_TRANSPORT_1"/>
    <property type="match status" value="1"/>
</dbReference>
<keyword evidence="3 5" id="KW-1133">Transmembrane helix</keyword>
<feature type="transmembrane region" description="Helical" evidence="5">
    <location>
        <begin position="192"/>
        <end position="213"/>
    </location>
</feature>
<feature type="transmembrane region" description="Helical" evidence="5">
    <location>
        <begin position="389"/>
        <end position="411"/>
    </location>
</feature>
<feature type="transmembrane region" description="Helical" evidence="5">
    <location>
        <begin position="72"/>
        <end position="92"/>
    </location>
</feature>